<comment type="caution">
    <text evidence="2">The sequence shown here is derived from an EMBL/GenBank/DDBJ whole genome shotgun (WGS) entry which is preliminary data.</text>
</comment>
<feature type="signal peptide" evidence="1">
    <location>
        <begin position="1"/>
        <end position="22"/>
    </location>
</feature>
<organism evidence="2 3">
    <name type="scientific">Desulfomonile tiedjei</name>
    <dbReference type="NCBI Taxonomy" id="2358"/>
    <lineage>
        <taxon>Bacteria</taxon>
        <taxon>Pseudomonadati</taxon>
        <taxon>Thermodesulfobacteriota</taxon>
        <taxon>Desulfomonilia</taxon>
        <taxon>Desulfomonilales</taxon>
        <taxon>Desulfomonilaceae</taxon>
        <taxon>Desulfomonile</taxon>
    </lineage>
</organism>
<reference evidence="2" key="1">
    <citation type="submission" date="2020-07" db="EMBL/GenBank/DDBJ databases">
        <title>Huge and variable diversity of episymbiotic CPR bacteria and DPANN archaea in groundwater ecosystems.</title>
        <authorList>
            <person name="He C.Y."/>
            <person name="Keren R."/>
            <person name="Whittaker M."/>
            <person name="Farag I.F."/>
            <person name="Doudna J."/>
            <person name="Cate J.H.D."/>
            <person name="Banfield J.F."/>
        </authorList>
    </citation>
    <scope>NUCLEOTIDE SEQUENCE</scope>
    <source>
        <strain evidence="2">NC_groundwater_1664_Pr3_B-0.1um_52_9</strain>
    </source>
</reference>
<keyword evidence="1" id="KW-0732">Signal</keyword>
<gene>
    <name evidence="2" type="ORF">HY912_05110</name>
</gene>
<protein>
    <recommendedName>
        <fullName evidence="4">DUF4347 domain-containing protein</fullName>
    </recommendedName>
</protein>
<sequence>MRSVAVLALLAAMMLGPDVSMSIGTPVPGYSGWTYSVSGGYNWYFYNDLGRFAYQNSTGVWYNFDKFGANKWRILSAAGASSSYLFDGASHDLRNGWWYAYDSSGQTAFWLKGTTGRFGYNFAIGRWYDFDPLRANGSWWQTLSAQCRSVIFVGSGSLTDLGTGWGFRYDYANDSGLWAVNSAARYAYSYTKKQWTDYTTQGWAALNRSGTRSSAFIGNGLWYQFSTGDYFHGDGNSYYWYSGGHDQYRYDFASGSWSYWSGANWYSMTYYANMDCRYLYNATFVERGLGNDTGTYAPAGRQELKYTVYDYSSGTFVEVTSWTIHNPGTDKKWSGGDLNVAWGNTRHWDSGTSQYINDFGARYGEFTKDDVLFFAADFEQSPIGFAAVVDWMTLVRDYYGKQIRTVQVAAHGSTNSWDIGETIHQYNYYSFQTDWQRWGGLMTSDGQIVSIHCQVGNYTPMLDAIAGWSGCDIFANTNVTWTHWLWLVGSDENTSYWNYNYNDVTWYDNSSTYVSRWFEYTTTGSQNYRWLFSL</sequence>
<feature type="chain" id="PRO_5038715087" description="DUF4347 domain-containing protein" evidence="1">
    <location>
        <begin position="23"/>
        <end position="534"/>
    </location>
</feature>
<dbReference type="EMBL" id="JACRDE010000150">
    <property type="protein sequence ID" value="MBI5248854.1"/>
    <property type="molecule type" value="Genomic_DNA"/>
</dbReference>
<proteinExistence type="predicted"/>
<evidence type="ECO:0000313" key="2">
    <source>
        <dbReference type="EMBL" id="MBI5248854.1"/>
    </source>
</evidence>
<name>A0A9D6UZS4_9BACT</name>
<evidence type="ECO:0000256" key="1">
    <source>
        <dbReference type="SAM" id="SignalP"/>
    </source>
</evidence>
<evidence type="ECO:0008006" key="4">
    <source>
        <dbReference type="Google" id="ProtNLM"/>
    </source>
</evidence>
<accession>A0A9D6UZS4</accession>
<evidence type="ECO:0000313" key="3">
    <source>
        <dbReference type="Proteomes" id="UP000807825"/>
    </source>
</evidence>
<dbReference type="Proteomes" id="UP000807825">
    <property type="component" value="Unassembled WGS sequence"/>
</dbReference>
<dbReference type="AlphaFoldDB" id="A0A9D6UZS4"/>